<dbReference type="SUPFAM" id="SSF53623">
    <property type="entry name" value="MurD-like peptide ligases, catalytic domain"/>
    <property type="match status" value="1"/>
</dbReference>
<evidence type="ECO:0000256" key="7">
    <source>
        <dbReference type="ARBA" id="ARBA00019357"/>
    </source>
</evidence>
<evidence type="ECO:0000256" key="14">
    <source>
        <dbReference type="ARBA" id="ARBA00030048"/>
    </source>
</evidence>
<evidence type="ECO:0000256" key="17">
    <source>
        <dbReference type="ARBA" id="ARBA00047493"/>
    </source>
</evidence>
<dbReference type="InterPro" id="IPR013221">
    <property type="entry name" value="Mur_ligase_cen"/>
</dbReference>
<evidence type="ECO:0000256" key="13">
    <source>
        <dbReference type="ARBA" id="ARBA00022909"/>
    </source>
</evidence>
<dbReference type="PANTHER" id="PTHR11136">
    <property type="entry name" value="FOLYLPOLYGLUTAMATE SYNTHASE-RELATED"/>
    <property type="match status" value="1"/>
</dbReference>
<dbReference type="NCBIfam" id="NF008101">
    <property type="entry name" value="PRK10846.1"/>
    <property type="match status" value="1"/>
</dbReference>
<dbReference type="InterPro" id="IPR036615">
    <property type="entry name" value="Mur_ligase_C_dom_sf"/>
</dbReference>
<evidence type="ECO:0000256" key="22">
    <source>
        <dbReference type="SAM" id="MobiDB-lite"/>
    </source>
</evidence>
<keyword evidence="10 21" id="KW-0547">Nucleotide-binding</keyword>
<gene>
    <name evidence="25" type="primary">folC</name>
    <name evidence="25" type="ORF">K6978_04275</name>
</gene>
<comment type="similarity">
    <text evidence="4 21">Belongs to the folylpolyglutamate synthase family.</text>
</comment>
<dbReference type="EC" id="6.3.2.12" evidence="5"/>
<proteinExistence type="inferred from homology"/>
<dbReference type="GO" id="GO:0008841">
    <property type="term" value="F:dihydrofolate synthase activity"/>
    <property type="evidence" value="ECO:0007669"/>
    <property type="project" value="UniProtKB-EC"/>
</dbReference>
<keyword evidence="12" id="KW-0460">Magnesium</keyword>
<feature type="compositionally biased region" description="Basic residues" evidence="22">
    <location>
        <begin position="1"/>
        <end position="15"/>
    </location>
</feature>
<organism evidence="25 26">
    <name type="scientific">Xanthomonas cucurbitae</name>
    <dbReference type="NCBI Taxonomy" id="56453"/>
    <lineage>
        <taxon>Bacteria</taxon>
        <taxon>Pseudomonadati</taxon>
        <taxon>Pseudomonadota</taxon>
        <taxon>Gammaproteobacteria</taxon>
        <taxon>Lysobacterales</taxon>
        <taxon>Lysobacteraceae</taxon>
        <taxon>Xanthomonas</taxon>
    </lineage>
</organism>
<accession>A0ABY7YF42</accession>
<evidence type="ECO:0000256" key="8">
    <source>
        <dbReference type="ARBA" id="ARBA00022598"/>
    </source>
</evidence>
<evidence type="ECO:0000256" key="16">
    <source>
        <dbReference type="ARBA" id="ARBA00032510"/>
    </source>
</evidence>
<evidence type="ECO:0000256" key="9">
    <source>
        <dbReference type="ARBA" id="ARBA00022723"/>
    </source>
</evidence>
<evidence type="ECO:0000256" key="20">
    <source>
        <dbReference type="ARBA" id="ARBA00049161"/>
    </source>
</evidence>
<evidence type="ECO:0000313" key="26">
    <source>
        <dbReference type="Proteomes" id="UP001214201"/>
    </source>
</evidence>
<feature type="domain" description="Mur ligase C-terminal" evidence="23">
    <location>
        <begin position="311"/>
        <end position="433"/>
    </location>
</feature>
<evidence type="ECO:0000256" key="21">
    <source>
        <dbReference type="PIRNR" id="PIRNR001563"/>
    </source>
</evidence>
<dbReference type="PIRSF" id="PIRSF001563">
    <property type="entry name" value="Folylpolyglu_synth"/>
    <property type="match status" value="1"/>
</dbReference>
<evidence type="ECO:0000256" key="10">
    <source>
        <dbReference type="ARBA" id="ARBA00022741"/>
    </source>
</evidence>
<feature type="domain" description="Mur ligase central" evidence="24">
    <location>
        <begin position="73"/>
        <end position="248"/>
    </location>
</feature>
<evidence type="ECO:0000313" key="25">
    <source>
        <dbReference type="EMBL" id="WDM72412.1"/>
    </source>
</evidence>
<evidence type="ECO:0000256" key="4">
    <source>
        <dbReference type="ARBA" id="ARBA00008276"/>
    </source>
</evidence>
<feature type="region of interest" description="Disordered" evidence="22">
    <location>
        <begin position="1"/>
        <end position="24"/>
    </location>
</feature>
<comment type="function">
    <text evidence="1">Functions in two distinct reactions of the de novo folate biosynthetic pathway. Catalyzes the addition of a glutamate residue to dihydropteroate (7,8-dihydropteroate or H2Pte) to form dihydrofolate (7,8-dihydrofolate monoglutamate or H2Pte-Glu). Also catalyzes successive additions of L-glutamate to tetrahydrofolate or 10-formyltetrahydrofolate or 5,10-methylenetetrahydrofolate, leading to folylpolyglutamate derivatives.</text>
</comment>
<keyword evidence="9" id="KW-0479">Metal-binding</keyword>
<evidence type="ECO:0000256" key="3">
    <source>
        <dbReference type="ARBA" id="ARBA00005150"/>
    </source>
</evidence>
<sequence>MTTRIHRPPRQRKRDNARCETAGNPVTIPTTLSDWLAYIEQQHPSAIAMGLERVHEVAARLQLQAPARHVIVVGGTNGKGSTVAFIEAIGRAAGWKVGAYTSPHLLRYNERVRVDGNEASDAQLVDAFAAVEAARGDTALTYFEFGTLAALWLFQGAALDLAVLEIGLGGRLDAVNIVESDVAVITTVDIEHTEWLGEDREAIGAEKAGIIRAWKPVVLGEIDPPSSVLRRAYLLGANAIRAGSDYFHESVDAQHWRWRDVAVRLELPMPALQAPVQLANAAAAIAALQALPVEVPQAAWAQGIVAAQVAGRLQRLEVAGVEVLLDVGHNPQAARALAQALAAQPVAGTTCAIYAALADKDARGVVEALAAQVDHWVLTGLDGTRGQSAQALQHRLHDTAAAQAPCHADVAGALQAVLATAQAGDRVLVFGAFHTVADALCALRSAG</sequence>
<keyword evidence="13" id="KW-0289">Folate biosynthesis</keyword>
<reference evidence="25 26" key="1">
    <citation type="submission" date="2021-08" db="EMBL/GenBank/DDBJ databases">
        <title>Genome sequences of Xanthomonas cucurbitae isolates from 5 Midwestern US states.</title>
        <authorList>
            <person name="Hind S.R."/>
        </authorList>
    </citation>
    <scope>NUCLEOTIDE SEQUENCE [LARGE SCALE GENOMIC DNA]</scope>
    <source>
        <strain evidence="25 26">OH_261</strain>
    </source>
</reference>
<dbReference type="PANTHER" id="PTHR11136:SF0">
    <property type="entry name" value="DIHYDROFOLATE SYNTHETASE-RELATED"/>
    <property type="match status" value="1"/>
</dbReference>
<comment type="pathway">
    <text evidence="2">Cofactor biosynthesis; tetrahydrofolate biosynthesis; 7,8-dihydrofolate from 2-amino-4-hydroxy-6-hydroxymethyl-7,8-dihydropteridine diphosphate and 4-aminobenzoate: step 2/2.</text>
</comment>
<dbReference type="InterPro" id="IPR004101">
    <property type="entry name" value="Mur_ligase_C"/>
</dbReference>
<keyword evidence="26" id="KW-1185">Reference proteome</keyword>
<evidence type="ECO:0000256" key="6">
    <source>
        <dbReference type="ARBA" id="ARBA00013025"/>
    </source>
</evidence>
<comment type="catalytic activity">
    <reaction evidence="19">
        <text>(6R)-5,10-methylenetetrahydrofolyl-(gamma-L-Glu)(n) + L-glutamate + ATP = (6R)-5,10-methylenetetrahydrofolyl-(gamma-L-Glu)(n+1) + ADP + phosphate + H(+)</text>
        <dbReference type="Rhea" id="RHEA:51912"/>
        <dbReference type="Rhea" id="RHEA-COMP:13257"/>
        <dbReference type="Rhea" id="RHEA-COMP:13258"/>
        <dbReference type="ChEBI" id="CHEBI:15378"/>
        <dbReference type="ChEBI" id="CHEBI:29985"/>
        <dbReference type="ChEBI" id="CHEBI:30616"/>
        <dbReference type="ChEBI" id="CHEBI:43474"/>
        <dbReference type="ChEBI" id="CHEBI:136572"/>
        <dbReference type="ChEBI" id="CHEBI:456216"/>
        <dbReference type="EC" id="6.3.2.17"/>
    </reaction>
</comment>
<name>A0ABY7YF42_9XANT</name>
<comment type="catalytic activity">
    <reaction evidence="20">
        <text>7,8-dihydropteroate + L-glutamate + ATP = 7,8-dihydrofolate + ADP + phosphate + H(+)</text>
        <dbReference type="Rhea" id="RHEA:23584"/>
        <dbReference type="ChEBI" id="CHEBI:15378"/>
        <dbReference type="ChEBI" id="CHEBI:17839"/>
        <dbReference type="ChEBI" id="CHEBI:29985"/>
        <dbReference type="ChEBI" id="CHEBI:30616"/>
        <dbReference type="ChEBI" id="CHEBI:43474"/>
        <dbReference type="ChEBI" id="CHEBI:57451"/>
        <dbReference type="ChEBI" id="CHEBI:456216"/>
        <dbReference type="EC" id="6.3.2.12"/>
    </reaction>
</comment>
<dbReference type="SUPFAM" id="SSF53244">
    <property type="entry name" value="MurD-like peptide ligases, peptide-binding domain"/>
    <property type="match status" value="1"/>
</dbReference>
<dbReference type="GO" id="GO:0004326">
    <property type="term" value="F:tetrahydrofolylpolyglutamate synthase activity"/>
    <property type="evidence" value="ECO:0007669"/>
    <property type="project" value="UniProtKB-EC"/>
</dbReference>
<dbReference type="EC" id="6.3.2.17" evidence="6"/>
<protein>
    <recommendedName>
        <fullName evidence="7">Dihydrofolate synthase/folylpolyglutamate synthase</fullName>
        <ecNumber evidence="5">6.3.2.12</ecNumber>
        <ecNumber evidence="6">6.3.2.17</ecNumber>
    </recommendedName>
    <alternativeName>
        <fullName evidence="16">Folylpoly-gamma-glutamate synthetase-dihydrofolate synthetase</fullName>
    </alternativeName>
    <alternativeName>
        <fullName evidence="14">Folylpolyglutamate synthetase</fullName>
    </alternativeName>
    <alternativeName>
        <fullName evidence="15">Tetrahydrofolylpolyglutamate synthase</fullName>
    </alternativeName>
</protein>
<comment type="catalytic activity">
    <reaction evidence="18">
        <text>10-formyltetrahydrofolyl-(gamma-L-Glu)(n) + L-glutamate + ATP = 10-formyltetrahydrofolyl-(gamma-L-Glu)(n+1) + ADP + phosphate + H(+)</text>
        <dbReference type="Rhea" id="RHEA:51904"/>
        <dbReference type="Rhea" id="RHEA-COMP:13088"/>
        <dbReference type="Rhea" id="RHEA-COMP:14300"/>
        <dbReference type="ChEBI" id="CHEBI:15378"/>
        <dbReference type="ChEBI" id="CHEBI:29985"/>
        <dbReference type="ChEBI" id="CHEBI:30616"/>
        <dbReference type="ChEBI" id="CHEBI:43474"/>
        <dbReference type="ChEBI" id="CHEBI:134413"/>
        <dbReference type="ChEBI" id="CHEBI:456216"/>
        <dbReference type="EC" id="6.3.2.17"/>
    </reaction>
</comment>
<evidence type="ECO:0000256" key="18">
    <source>
        <dbReference type="ARBA" id="ARBA00047808"/>
    </source>
</evidence>
<evidence type="ECO:0000256" key="19">
    <source>
        <dbReference type="ARBA" id="ARBA00049035"/>
    </source>
</evidence>
<evidence type="ECO:0000256" key="15">
    <source>
        <dbReference type="ARBA" id="ARBA00030592"/>
    </source>
</evidence>
<dbReference type="Pfam" id="PF08245">
    <property type="entry name" value="Mur_ligase_M"/>
    <property type="match status" value="1"/>
</dbReference>
<evidence type="ECO:0000256" key="11">
    <source>
        <dbReference type="ARBA" id="ARBA00022840"/>
    </source>
</evidence>
<evidence type="ECO:0000256" key="1">
    <source>
        <dbReference type="ARBA" id="ARBA00002714"/>
    </source>
</evidence>
<keyword evidence="8 21" id="KW-0436">Ligase</keyword>
<dbReference type="InterPro" id="IPR036565">
    <property type="entry name" value="Mur-like_cat_sf"/>
</dbReference>
<dbReference type="NCBIfam" id="TIGR01499">
    <property type="entry name" value="folC"/>
    <property type="match status" value="1"/>
</dbReference>
<dbReference type="Gene3D" id="3.90.190.20">
    <property type="entry name" value="Mur ligase, C-terminal domain"/>
    <property type="match status" value="1"/>
</dbReference>
<comment type="catalytic activity">
    <reaction evidence="17">
        <text>(6S)-5,6,7,8-tetrahydrofolyl-(gamma-L-Glu)(n) + L-glutamate + ATP = (6S)-5,6,7,8-tetrahydrofolyl-(gamma-L-Glu)(n+1) + ADP + phosphate + H(+)</text>
        <dbReference type="Rhea" id="RHEA:10580"/>
        <dbReference type="Rhea" id="RHEA-COMP:14738"/>
        <dbReference type="Rhea" id="RHEA-COMP:14740"/>
        <dbReference type="ChEBI" id="CHEBI:15378"/>
        <dbReference type="ChEBI" id="CHEBI:29985"/>
        <dbReference type="ChEBI" id="CHEBI:30616"/>
        <dbReference type="ChEBI" id="CHEBI:43474"/>
        <dbReference type="ChEBI" id="CHEBI:141005"/>
        <dbReference type="ChEBI" id="CHEBI:456216"/>
        <dbReference type="EC" id="6.3.2.17"/>
    </reaction>
</comment>
<dbReference type="EMBL" id="CP082214">
    <property type="protein sequence ID" value="WDM72412.1"/>
    <property type="molecule type" value="Genomic_DNA"/>
</dbReference>
<evidence type="ECO:0000259" key="23">
    <source>
        <dbReference type="Pfam" id="PF02875"/>
    </source>
</evidence>
<dbReference type="Proteomes" id="UP001214201">
    <property type="component" value="Chromosome"/>
</dbReference>
<keyword evidence="11 21" id="KW-0067">ATP-binding</keyword>
<comment type="pathway">
    <text evidence="3">Cofactor biosynthesis; tetrahydrofolylpolyglutamate biosynthesis.</text>
</comment>
<dbReference type="Pfam" id="PF02875">
    <property type="entry name" value="Mur_ligase_C"/>
    <property type="match status" value="1"/>
</dbReference>
<evidence type="ECO:0000256" key="5">
    <source>
        <dbReference type="ARBA" id="ARBA00013023"/>
    </source>
</evidence>
<dbReference type="InterPro" id="IPR001645">
    <property type="entry name" value="Folylpolyglutamate_synth"/>
</dbReference>
<evidence type="ECO:0000256" key="2">
    <source>
        <dbReference type="ARBA" id="ARBA00004799"/>
    </source>
</evidence>
<evidence type="ECO:0000259" key="24">
    <source>
        <dbReference type="Pfam" id="PF08245"/>
    </source>
</evidence>
<dbReference type="Gene3D" id="3.40.1190.10">
    <property type="entry name" value="Mur-like, catalytic domain"/>
    <property type="match status" value="1"/>
</dbReference>
<evidence type="ECO:0000256" key="12">
    <source>
        <dbReference type="ARBA" id="ARBA00022842"/>
    </source>
</evidence>